<proteinExistence type="predicted"/>
<dbReference type="GeneID" id="19200979"/>
<dbReference type="AlphaFoldDB" id="A0A5M3MQF3"/>
<comment type="caution">
    <text evidence="2">The sequence shown here is derived from an EMBL/GenBank/DDBJ whole genome shotgun (WGS) entry which is preliminary data.</text>
</comment>
<evidence type="ECO:0000313" key="2">
    <source>
        <dbReference type="EMBL" id="EIW80954.1"/>
    </source>
</evidence>
<evidence type="ECO:0000256" key="1">
    <source>
        <dbReference type="SAM" id="MobiDB-lite"/>
    </source>
</evidence>
<feature type="compositionally biased region" description="Low complexity" evidence="1">
    <location>
        <begin position="680"/>
        <end position="692"/>
    </location>
</feature>
<dbReference type="RefSeq" id="XP_007768407.1">
    <property type="nucleotide sequence ID" value="XM_007770217.1"/>
</dbReference>
<name>A0A5M3MQF3_CONPW</name>
<dbReference type="OrthoDB" id="270318at2759"/>
<accession>A0A5M3MQF3</accession>
<reference evidence="3" key="1">
    <citation type="journal article" date="2012" name="Science">
        <title>The Paleozoic origin of enzymatic lignin decomposition reconstructed from 31 fungal genomes.</title>
        <authorList>
            <person name="Floudas D."/>
            <person name="Binder M."/>
            <person name="Riley R."/>
            <person name="Barry K."/>
            <person name="Blanchette R.A."/>
            <person name="Henrissat B."/>
            <person name="Martinez A.T."/>
            <person name="Otillar R."/>
            <person name="Spatafora J.W."/>
            <person name="Yadav J.S."/>
            <person name="Aerts A."/>
            <person name="Benoit I."/>
            <person name="Boyd A."/>
            <person name="Carlson A."/>
            <person name="Copeland A."/>
            <person name="Coutinho P.M."/>
            <person name="de Vries R.P."/>
            <person name="Ferreira P."/>
            <person name="Findley K."/>
            <person name="Foster B."/>
            <person name="Gaskell J."/>
            <person name="Glotzer D."/>
            <person name="Gorecki P."/>
            <person name="Heitman J."/>
            <person name="Hesse C."/>
            <person name="Hori C."/>
            <person name="Igarashi K."/>
            <person name="Jurgens J.A."/>
            <person name="Kallen N."/>
            <person name="Kersten P."/>
            <person name="Kohler A."/>
            <person name="Kuees U."/>
            <person name="Kumar T.K.A."/>
            <person name="Kuo A."/>
            <person name="LaButti K."/>
            <person name="Larrondo L.F."/>
            <person name="Lindquist E."/>
            <person name="Ling A."/>
            <person name="Lombard V."/>
            <person name="Lucas S."/>
            <person name="Lundell T."/>
            <person name="Martin R."/>
            <person name="McLaughlin D.J."/>
            <person name="Morgenstern I."/>
            <person name="Morin E."/>
            <person name="Murat C."/>
            <person name="Nagy L.G."/>
            <person name="Nolan M."/>
            <person name="Ohm R.A."/>
            <person name="Patyshakuliyeva A."/>
            <person name="Rokas A."/>
            <person name="Ruiz-Duenas F.J."/>
            <person name="Sabat G."/>
            <person name="Salamov A."/>
            <person name="Samejima M."/>
            <person name="Schmutz J."/>
            <person name="Slot J.C."/>
            <person name="St John F."/>
            <person name="Stenlid J."/>
            <person name="Sun H."/>
            <person name="Sun S."/>
            <person name="Syed K."/>
            <person name="Tsang A."/>
            <person name="Wiebenga A."/>
            <person name="Young D."/>
            <person name="Pisabarro A."/>
            <person name="Eastwood D.C."/>
            <person name="Martin F."/>
            <person name="Cullen D."/>
            <person name="Grigoriev I.V."/>
            <person name="Hibbett D.S."/>
        </authorList>
    </citation>
    <scope>NUCLEOTIDE SEQUENCE [LARGE SCALE GENOMIC DNA]</scope>
    <source>
        <strain evidence="3">RWD-64-598 SS2</strain>
    </source>
</reference>
<dbReference type="OMA" id="EICMEAK"/>
<dbReference type="Proteomes" id="UP000053558">
    <property type="component" value="Unassembled WGS sequence"/>
</dbReference>
<organism evidence="2 3">
    <name type="scientific">Coniophora puteana (strain RWD-64-598)</name>
    <name type="common">Brown rot fungus</name>
    <dbReference type="NCBI Taxonomy" id="741705"/>
    <lineage>
        <taxon>Eukaryota</taxon>
        <taxon>Fungi</taxon>
        <taxon>Dikarya</taxon>
        <taxon>Basidiomycota</taxon>
        <taxon>Agaricomycotina</taxon>
        <taxon>Agaricomycetes</taxon>
        <taxon>Agaricomycetidae</taxon>
        <taxon>Boletales</taxon>
        <taxon>Coniophorineae</taxon>
        <taxon>Coniophoraceae</taxon>
        <taxon>Coniophora</taxon>
    </lineage>
</organism>
<feature type="region of interest" description="Disordered" evidence="1">
    <location>
        <begin position="670"/>
        <end position="704"/>
    </location>
</feature>
<gene>
    <name evidence="2" type="ORF">CONPUDRAFT_137081</name>
</gene>
<evidence type="ECO:0000313" key="3">
    <source>
        <dbReference type="Proteomes" id="UP000053558"/>
    </source>
</evidence>
<dbReference type="EMBL" id="JH711578">
    <property type="protein sequence ID" value="EIW80954.1"/>
    <property type="molecule type" value="Genomic_DNA"/>
</dbReference>
<sequence>MERLCDEVIQLILYELNDPTHLTLASKRFLHVSRDPYVRAHYFLTRYGKMQAMFWALGRGRLMTDKVIDILITSGACFSRYLVQVAIHHYFRSAPHFVKTQWTRSIPLSVFTHFIKVASDMYGEIPLAKGDDDGSVFTAFLKESRLPAELKSTKWEDIREIFKKFKFMPFSAKDPIMTQFPLALAVEPRLLPYAQSNGFSMDTKYRDFVFRKMFEKHTLSGQDRSGEIVSSVRELKRLDPRMFMTRTVAAEICMEAKSNESAYKALKALNLAGELLFELGTLVEDLIKLFMNTRSISSSHTIQVLRQLHEDFPSSDPAVRLVMLLTVFVSDIYHNHTPPAELYRKIETLGLAPLTKKDLFDIMTSPFVERVVPIIDIAKDYVGLSSKAVRELVQRVTFRCLEIGCKGKTLRKLRDWNTSLSDSVLSQAFHHYSINTHDLPPHEDEKACMLYEVKLCRDFSAIRASYADEAADTHDGQELDGSDEDEVAMEIDPQDGVSNLQQPDEVYDLGPIGQDTLTYMIRQDEMGPSRHRRRSSYNYTGTYIPDGSGKLQYPSDYLQVGKWVKETFSPHSAIAATFMTHASINGNDHLLHIFLASQISDYASQPSHLPITLKHFKLLAHLGRAPSWSLYHAIQLGAEFYFSEEDYLGKEPALITKRWKGKARAEIKKESSPISLPLDASGSTGPSKASSSSRRKRPRRSAVEVAKSYVIPDSDDEAIAPEPDDSDVIALRNNHAKKRRVETNLQRWIKHLALLLSEEQRKYKEKRKRLERQAPPDVKVRVSKSDFYKSLTGQLRDLRKIDLEKRRQLYGPDVAAEVLVDESDDDEYHVRPSKRMRV</sequence>
<keyword evidence="3" id="KW-1185">Reference proteome</keyword>
<dbReference type="KEGG" id="cput:CONPUDRAFT_137081"/>
<protein>
    <submittedName>
        <fullName evidence="2">Uncharacterized protein</fullName>
    </submittedName>
</protein>